<dbReference type="AlphaFoldDB" id="A0A421AYB2"/>
<sequence length="234" mass="24600">MSGNASVSVSDRRPCKFPAGRDVQATACSPGATSPGTALGPSGDQTRTAQVVSADHHGDTPGRCATCRTLRVCDDRSSTCVQPPDPRGQTAPQFAARVRPSEAGEGDIRRSGDAVVLEFIARLRQLEFLALPMAGSDGRVTGTHLHRFHARGVYVDVVQIGDDGRASAVRVRNSPQATPFASAGAELWRASGRVDVVVNGFLEKCYSDDMQQTGSHFIGALEAVEPALRGVSSG</sequence>
<protein>
    <submittedName>
        <fullName evidence="2">Uncharacterized protein</fullName>
    </submittedName>
</protein>
<dbReference type="Proteomes" id="UP000282454">
    <property type="component" value="Unassembled WGS sequence"/>
</dbReference>
<comment type="caution">
    <text evidence="2">The sequence shown here is derived from an EMBL/GenBank/DDBJ whole genome shotgun (WGS) entry which is preliminary data.</text>
</comment>
<evidence type="ECO:0000256" key="1">
    <source>
        <dbReference type="SAM" id="MobiDB-lite"/>
    </source>
</evidence>
<organism evidence="2 3">
    <name type="scientific">Actinokineospora cianjurensis</name>
    <dbReference type="NCBI Taxonomy" id="585224"/>
    <lineage>
        <taxon>Bacteria</taxon>
        <taxon>Bacillati</taxon>
        <taxon>Actinomycetota</taxon>
        <taxon>Actinomycetes</taxon>
        <taxon>Pseudonocardiales</taxon>
        <taxon>Pseudonocardiaceae</taxon>
        <taxon>Actinokineospora</taxon>
    </lineage>
</organism>
<reference evidence="2 3" key="1">
    <citation type="submission" date="2018-10" db="EMBL/GenBank/DDBJ databases">
        <title>Genomic Encyclopedia of Archaeal and Bacterial Type Strains, Phase II (KMG-II): from individual species to whole genera.</title>
        <authorList>
            <person name="Goeker M."/>
        </authorList>
    </citation>
    <scope>NUCLEOTIDE SEQUENCE [LARGE SCALE GENOMIC DNA]</scope>
    <source>
        <strain evidence="2 3">DSM 45657</strain>
    </source>
</reference>
<dbReference type="EMBL" id="RCDD01000005">
    <property type="protein sequence ID" value="RLK54852.1"/>
    <property type="molecule type" value="Genomic_DNA"/>
</dbReference>
<feature type="region of interest" description="Disordered" evidence="1">
    <location>
        <begin position="25"/>
        <end position="45"/>
    </location>
</feature>
<gene>
    <name evidence="2" type="ORF">CLV68_5242</name>
</gene>
<proteinExistence type="predicted"/>
<keyword evidence="3" id="KW-1185">Reference proteome</keyword>
<evidence type="ECO:0000313" key="3">
    <source>
        <dbReference type="Proteomes" id="UP000282454"/>
    </source>
</evidence>
<evidence type="ECO:0000313" key="2">
    <source>
        <dbReference type="EMBL" id="RLK54852.1"/>
    </source>
</evidence>
<accession>A0A421AYB2</accession>
<name>A0A421AYB2_9PSEU</name>